<keyword evidence="16" id="KW-1185">Reference proteome</keyword>
<comment type="subunit">
    <text evidence="4">Interacts (via C-terminus) with host PPP1CB.</text>
</comment>
<evidence type="ECO:0000259" key="14">
    <source>
        <dbReference type="Pfam" id="PF10488"/>
    </source>
</evidence>
<evidence type="ECO:0000256" key="13">
    <source>
        <dbReference type="SAM" id="MobiDB-lite"/>
    </source>
</evidence>
<dbReference type="GO" id="GO:0039502">
    <property type="term" value="P:symbiont-mediated suppression of host type I interferon-mediated signaling pathway"/>
    <property type="evidence" value="ECO:0007669"/>
    <property type="project" value="UniProtKB-KW"/>
</dbReference>
<dbReference type="InterPro" id="IPR019523">
    <property type="entry name" value="Prot_Pase1_reg-su15A/B_C"/>
</dbReference>
<keyword evidence="6" id="KW-0945">Host-virus interaction</keyword>
<keyword evidence="8" id="KW-1114">Inhibition of host interferon signaling pathway by virus</keyword>
<evidence type="ECO:0000313" key="16">
    <source>
        <dbReference type="Proteomes" id="UP001347796"/>
    </source>
</evidence>
<evidence type="ECO:0000256" key="11">
    <source>
        <dbReference type="ARBA" id="ARBA00023280"/>
    </source>
</evidence>
<evidence type="ECO:0000256" key="2">
    <source>
        <dbReference type="ARBA" id="ARBA00007512"/>
    </source>
</evidence>
<evidence type="ECO:0000256" key="12">
    <source>
        <dbReference type="ARBA" id="ARBA00031298"/>
    </source>
</evidence>
<feature type="region of interest" description="Disordered" evidence="13">
    <location>
        <begin position="351"/>
        <end position="384"/>
    </location>
</feature>
<feature type="region of interest" description="Disordered" evidence="13">
    <location>
        <begin position="466"/>
        <end position="491"/>
    </location>
</feature>
<evidence type="ECO:0000256" key="6">
    <source>
        <dbReference type="ARBA" id="ARBA00022581"/>
    </source>
</evidence>
<dbReference type="GO" id="GO:0051246">
    <property type="term" value="P:regulation of protein metabolic process"/>
    <property type="evidence" value="ECO:0007669"/>
    <property type="project" value="UniProtKB-ARBA"/>
</dbReference>
<comment type="similarity">
    <text evidence="3">Belongs to the PPP1R15 family.</text>
</comment>
<dbReference type="EMBL" id="JAZGQO010000006">
    <property type="protein sequence ID" value="KAK6184206.1"/>
    <property type="molecule type" value="Genomic_DNA"/>
</dbReference>
<dbReference type="GO" id="GO:0000164">
    <property type="term" value="C:protein phosphatase type 1 complex"/>
    <property type="evidence" value="ECO:0007669"/>
    <property type="project" value="TreeGrafter"/>
</dbReference>
<comment type="similarity">
    <text evidence="2">Belongs to the asfivirus DP71L family.</text>
</comment>
<dbReference type="Pfam" id="PF10488">
    <property type="entry name" value="PP1c_bdg"/>
    <property type="match status" value="1"/>
</dbReference>
<evidence type="ECO:0000313" key="15">
    <source>
        <dbReference type="EMBL" id="KAK6184206.1"/>
    </source>
</evidence>
<dbReference type="GO" id="GO:0019888">
    <property type="term" value="F:protein phosphatase regulator activity"/>
    <property type="evidence" value="ECO:0007669"/>
    <property type="project" value="TreeGrafter"/>
</dbReference>
<dbReference type="GO" id="GO:0005783">
    <property type="term" value="C:endoplasmic reticulum"/>
    <property type="evidence" value="ECO:0007669"/>
    <property type="project" value="TreeGrafter"/>
</dbReference>
<feature type="domain" description="Protein phosphatase 1 regulatory subunit 15A/B C-terminal" evidence="14">
    <location>
        <begin position="511"/>
        <end position="675"/>
    </location>
</feature>
<evidence type="ECO:0000256" key="3">
    <source>
        <dbReference type="ARBA" id="ARBA00010161"/>
    </source>
</evidence>
<evidence type="ECO:0000256" key="8">
    <source>
        <dbReference type="ARBA" id="ARBA00022830"/>
    </source>
</evidence>
<proteinExistence type="inferred from homology"/>
<evidence type="ECO:0000256" key="9">
    <source>
        <dbReference type="ARBA" id="ARBA00022921"/>
    </source>
</evidence>
<keyword evidence="11" id="KW-0899">Viral immunoevasion</keyword>
<evidence type="ECO:0000256" key="4">
    <source>
        <dbReference type="ARBA" id="ARBA00011204"/>
    </source>
</evidence>
<organism evidence="15 16">
    <name type="scientific">Patella caerulea</name>
    <name type="common">Rayed Mediterranean limpet</name>
    <dbReference type="NCBI Taxonomy" id="87958"/>
    <lineage>
        <taxon>Eukaryota</taxon>
        <taxon>Metazoa</taxon>
        <taxon>Spiralia</taxon>
        <taxon>Lophotrochozoa</taxon>
        <taxon>Mollusca</taxon>
        <taxon>Gastropoda</taxon>
        <taxon>Patellogastropoda</taxon>
        <taxon>Patelloidea</taxon>
        <taxon>Patellidae</taxon>
        <taxon>Patella</taxon>
    </lineage>
</organism>
<dbReference type="PANTHER" id="PTHR16489:SF12">
    <property type="entry name" value="GH11727P"/>
    <property type="match status" value="1"/>
</dbReference>
<accession>A0AAN8JWA0</accession>
<dbReference type="InterPro" id="IPR051254">
    <property type="entry name" value="PPP1R15"/>
</dbReference>
<keyword evidence="10" id="KW-0922">Interferon antiviral system evasion</keyword>
<protein>
    <recommendedName>
        <fullName evidence="5">Protein DP71L</fullName>
    </recommendedName>
    <alternativeName>
        <fullName evidence="12">MyD116 homolog</fullName>
    </alternativeName>
</protein>
<dbReference type="AlphaFoldDB" id="A0AAN8JWA0"/>
<dbReference type="PANTHER" id="PTHR16489">
    <property type="entry name" value="GH11727P"/>
    <property type="match status" value="1"/>
</dbReference>
<comment type="function">
    <text evidence="1">Interacts with the host phosphatase PP1 catalytic subunit (PPP1CB) and recruits it to dephosphorylate EIF2S1/eIF2alpha and therefore restores the host translation that has been shut-down by the host. Also inhibits the EIF2S1/eIF2alpha-ATF4-DDIT3/CHOP pathway.</text>
</comment>
<dbReference type="GO" id="GO:0034976">
    <property type="term" value="P:response to endoplasmic reticulum stress"/>
    <property type="evidence" value="ECO:0007669"/>
    <property type="project" value="TreeGrafter"/>
</dbReference>
<evidence type="ECO:0000256" key="10">
    <source>
        <dbReference type="ARBA" id="ARBA00023258"/>
    </source>
</evidence>
<evidence type="ECO:0000256" key="1">
    <source>
        <dbReference type="ARBA" id="ARBA00003756"/>
    </source>
</evidence>
<dbReference type="Proteomes" id="UP001347796">
    <property type="component" value="Unassembled WGS sequence"/>
</dbReference>
<gene>
    <name evidence="15" type="ORF">SNE40_006719</name>
</gene>
<reference evidence="15 16" key="1">
    <citation type="submission" date="2024-01" db="EMBL/GenBank/DDBJ databases">
        <title>The genome of the rayed Mediterranean limpet Patella caerulea (Linnaeus, 1758).</title>
        <authorList>
            <person name="Anh-Thu Weber A."/>
            <person name="Halstead-Nussloch G."/>
        </authorList>
    </citation>
    <scope>NUCLEOTIDE SEQUENCE [LARGE SCALE GENOMIC DNA]</scope>
    <source>
        <strain evidence="15">AATW-2023a</strain>
        <tissue evidence="15">Whole specimen</tissue>
    </source>
</reference>
<evidence type="ECO:0000256" key="7">
    <source>
        <dbReference type="ARBA" id="ARBA00022632"/>
    </source>
</evidence>
<evidence type="ECO:0000256" key="5">
    <source>
        <dbReference type="ARBA" id="ARBA00019072"/>
    </source>
</evidence>
<comment type="caution">
    <text evidence="15">The sequence shown here is derived from an EMBL/GenBank/DDBJ whole genome shotgun (WGS) entry which is preliminary data.</text>
</comment>
<name>A0AAN8JWA0_PATCE</name>
<keyword evidence="7" id="KW-1090">Inhibition of host innate immune response by virus</keyword>
<feature type="compositionally biased region" description="Low complexity" evidence="13">
    <location>
        <begin position="480"/>
        <end position="490"/>
    </location>
</feature>
<feature type="compositionally biased region" description="Basic and acidic residues" evidence="13">
    <location>
        <begin position="351"/>
        <end position="375"/>
    </location>
</feature>
<sequence>MWTNFEPIKLLSNTFSALSKPKFLRLDSTGEVSSGDSSPNCELTPPPINILTKKDNMKSQRNYGNRRGVMEPYYFMHRGGGIHTKPLNGFGVGGCQELMQKSPIRPLNKKTMNITSDFDQGSTRGQCNYSSSFINHWSFNQGLLSKQAYVHQPSPSRVVKSLIHPDSPWLKVNSGYFHPNGATIPERNVYKKFDKKKGKHKHYSIKINDCPGESKNLSTVCDNKSNSVIQSEGCEPTVVPVNEKELGMKQVAVSDSSVIKDIDSVMKDSITNTCIKSEPQTFCDMKCEQEVNSNTGIKMKCNVCEQKLNINEPKQEINCNIECVAPHPGCELSNSLGKPTLPLIEKLGKTDNNHAAEKPDPAHEVSKSGVRDNNRHPSPSSTKINLNIIGKKKHKNELGVVQNKDCGGILSEEIKPTSAPPEDKDSQKLCNICTAYITRVTPECKEFPQSAGCKHSIILLVRDNSKKTKKRRVKEKQSESFHSSPSPKSFYVGMKAAQSPTKSHIFQFVASDNDTETDDSWDSVDDDDDDNDWSNTCMDEMFPQNLMNPMNFKVHISSIPKQSTSCGSGASPTNNDIESLNMSWNIHFIDNKTDTEQSNCSENKSKTKKVHFADEDKLVTVHRMYAWSFAYRACRRGPWEEYARDRERFHRRIQDVETIISPILKISHRFQIYKSLHSDQK</sequence>
<keyword evidence="9" id="KW-0426">Late protein</keyword>